<dbReference type="EMBL" id="CADCXV010000840">
    <property type="protein sequence ID" value="CAB0036988.1"/>
    <property type="molecule type" value="Genomic_DNA"/>
</dbReference>
<accession>A0A6H5IIT1</accession>
<evidence type="ECO:0000313" key="2">
    <source>
        <dbReference type="EMBL" id="CAB0036988.1"/>
    </source>
</evidence>
<protein>
    <submittedName>
        <fullName evidence="2">Uncharacterized protein</fullName>
    </submittedName>
</protein>
<reference evidence="2 3" key="1">
    <citation type="submission" date="2020-02" db="EMBL/GenBank/DDBJ databases">
        <authorList>
            <person name="Ferguson B K."/>
        </authorList>
    </citation>
    <scope>NUCLEOTIDE SEQUENCE [LARGE SCALE GENOMIC DNA]</scope>
</reference>
<proteinExistence type="predicted"/>
<feature type="region of interest" description="Disordered" evidence="1">
    <location>
        <begin position="19"/>
        <end position="54"/>
    </location>
</feature>
<dbReference type="Proteomes" id="UP000479190">
    <property type="component" value="Unassembled WGS sequence"/>
</dbReference>
<feature type="compositionally biased region" description="Acidic residues" evidence="1">
    <location>
        <begin position="39"/>
        <end position="54"/>
    </location>
</feature>
<organism evidence="2 3">
    <name type="scientific">Trichogramma brassicae</name>
    <dbReference type="NCBI Taxonomy" id="86971"/>
    <lineage>
        <taxon>Eukaryota</taxon>
        <taxon>Metazoa</taxon>
        <taxon>Ecdysozoa</taxon>
        <taxon>Arthropoda</taxon>
        <taxon>Hexapoda</taxon>
        <taxon>Insecta</taxon>
        <taxon>Pterygota</taxon>
        <taxon>Neoptera</taxon>
        <taxon>Endopterygota</taxon>
        <taxon>Hymenoptera</taxon>
        <taxon>Apocrita</taxon>
        <taxon>Proctotrupomorpha</taxon>
        <taxon>Chalcidoidea</taxon>
        <taxon>Trichogrammatidae</taxon>
        <taxon>Trichogramma</taxon>
    </lineage>
</organism>
<gene>
    <name evidence="2" type="ORF">TBRA_LOCUS8826</name>
</gene>
<keyword evidence="3" id="KW-1185">Reference proteome</keyword>
<sequence length="180" mass="20667">MSSSDKIFPEFDEIFPGYFDRSDESFMDDASNDSMESSESGESDESQNSDDCDCEDDGQLYEENLIKLKSLHGKVKWRSETKRVRFLISYLPWSNVGRDEFLISEIFFRKMKLNGFSLTPWIIGTKTTSLRVNTSLNSWLAAATRTSPKSARTASQYRFVLQRYTKRLETNSVTTSSPNL</sequence>
<evidence type="ECO:0000256" key="1">
    <source>
        <dbReference type="SAM" id="MobiDB-lite"/>
    </source>
</evidence>
<dbReference type="AlphaFoldDB" id="A0A6H5IIT1"/>
<evidence type="ECO:0000313" key="3">
    <source>
        <dbReference type="Proteomes" id="UP000479190"/>
    </source>
</evidence>
<name>A0A6H5IIT1_9HYME</name>